<dbReference type="PRINTS" id="PR00727">
    <property type="entry name" value="LEADERPTASE"/>
</dbReference>
<dbReference type="Pfam" id="PF10502">
    <property type="entry name" value="Peptidase_S26"/>
    <property type="match status" value="1"/>
</dbReference>
<gene>
    <name evidence="8" type="primary">lepB</name>
    <name evidence="8" type="ORF">ACFOEK_10670</name>
</gene>
<evidence type="ECO:0000256" key="4">
    <source>
        <dbReference type="ARBA" id="ARBA00019232"/>
    </source>
</evidence>
<dbReference type="EMBL" id="JBHRSZ010000004">
    <property type="protein sequence ID" value="MFC3151490.1"/>
    <property type="molecule type" value="Genomic_DNA"/>
</dbReference>
<accession>A0ABV7HH80</accession>
<comment type="subcellular location">
    <subcellularLocation>
        <location evidence="6">Membrane</location>
        <topology evidence="6">Multi-pass membrane protein</topology>
    </subcellularLocation>
</comment>
<name>A0ABV7HH80_9GAMM</name>
<dbReference type="InterPro" id="IPR019758">
    <property type="entry name" value="Pept_S26A_signal_pept_1_CS"/>
</dbReference>
<evidence type="ECO:0000256" key="5">
    <source>
        <dbReference type="ARBA" id="ARBA00022801"/>
    </source>
</evidence>
<dbReference type="InterPro" id="IPR036286">
    <property type="entry name" value="LexA/Signal_pep-like_sf"/>
</dbReference>
<evidence type="ECO:0000313" key="8">
    <source>
        <dbReference type="EMBL" id="MFC3151490.1"/>
    </source>
</evidence>
<dbReference type="InterPro" id="IPR019757">
    <property type="entry name" value="Pept_S26A_signal_pept_1_Lys-AS"/>
</dbReference>
<organism evidence="8 9">
    <name type="scientific">Litoribrevibacter euphylliae</name>
    <dbReference type="NCBI Taxonomy" id="1834034"/>
    <lineage>
        <taxon>Bacteria</taxon>
        <taxon>Pseudomonadati</taxon>
        <taxon>Pseudomonadota</taxon>
        <taxon>Gammaproteobacteria</taxon>
        <taxon>Oceanospirillales</taxon>
        <taxon>Oceanospirillaceae</taxon>
        <taxon>Litoribrevibacter</taxon>
    </lineage>
</organism>
<keyword evidence="9" id="KW-1185">Reference proteome</keyword>
<dbReference type="PANTHER" id="PTHR43390:SF1">
    <property type="entry name" value="CHLOROPLAST PROCESSING PEPTIDASE"/>
    <property type="match status" value="1"/>
</dbReference>
<keyword evidence="6" id="KW-0472">Membrane</keyword>
<dbReference type="RefSeq" id="WP_386720347.1">
    <property type="nucleotide sequence ID" value="NZ_JBHRSZ010000004.1"/>
</dbReference>
<dbReference type="PANTHER" id="PTHR43390">
    <property type="entry name" value="SIGNAL PEPTIDASE I"/>
    <property type="match status" value="1"/>
</dbReference>
<sequence length="285" mass="31925">MTSETHASSPDWKPNTWVAGLLGFLTPYIAMFYVSKRWLAIPYFVAALIAGVLSSKHDSSIAIFSVMLIGAIHAAWLAKKSTSRVQSWTNRIWGLALILLCIWAPWFGMRMFVMDFFVVPAASMAPTINVKDIILTTKTDFIPNLFTDEAHTGSSLSDSNKPKRGDIVTFKYPVKPEITFLKRIIGLPGDTITISDKKVSVNGQPLPLQKINEDIRITTWREQNGEAVYLINVANSLPRDQAEGSWTVPENAYFVMGDNRDNSNDSRFWGFVPEHYLSGKVMAVF</sequence>
<dbReference type="PROSITE" id="PS00761">
    <property type="entry name" value="SPASE_I_3"/>
    <property type="match status" value="1"/>
</dbReference>
<keyword evidence="6" id="KW-0645">Protease</keyword>
<dbReference type="SUPFAM" id="SSF51306">
    <property type="entry name" value="LexA/Signal peptidase"/>
    <property type="match status" value="1"/>
</dbReference>
<keyword evidence="5 6" id="KW-0378">Hydrolase</keyword>
<dbReference type="InterPro" id="IPR000223">
    <property type="entry name" value="Pept_S26A_signal_pept_1"/>
</dbReference>
<evidence type="ECO:0000256" key="6">
    <source>
        <dbReference type="RuleBase" id="RU362042"/>
    </source>
</evidence>
<keyword evidence="6" id="KW-0812">Transmembrane</keyword>
<evidence type="ECO:0000259" key="7">
    <source>
        <dbReference type="Pfam" id="PF10502"/>
    </source>
</evidence>
<evidence type="ECO:0000256" key="2">
    <source>
        <dbReference type="ARBA" id="ARBA00009370"/>
    </source>
</evidence>
<dbReference type="Proteomes" id="UP001595476">
    <property type="component" value="Unassembled WGS sequence"/>
</dbReference>
<dbReference type="EC" id="3.4.21.89" evidence="3 6"/>
<protein>
    <recommendedName>
        <fullName evidence="4 6">Signal peptidase I</fullName>
        <ecNumber evidence="3 6">3.4.21.89</ecNumber>
    </recommendedName>
</protein>
<dbReference type="NCBIfam" id="TIGR02227">
    <property type="entry name" value="sigpep_I_bact"/>
    <property type="match status" value="1"/>
</dbReference>
<evidence type="ECO:0000313" key="9">
    <source>
        <dbReference type="Proteomes" id="UP001595476"/>
    </source>
</evidence>
<comment type="catalytic activity">
    <reaction evidence="1 6">
        <text>Cleavage of hydrophobic, N-terminal signal or leader sequences from secreted and periplasmic proteins.</text>
        <dbReference type="EC" id="3.4.21.89"/>
    </reaction>
</comment>
<evidence type="ECO:0000256" key="1">
    <source>
        <dbReference type="ARBA" id="ARBA00000677"/>
    </source>
</evidence>
<feature type="transmembrane region" description="Helical" evidence="6">
    <location>
        <begin position="16"/>
        <end position="34"/>
    </location>
</feature>
<dbReference type="GO" id="GO:0009003">
    <property type="term" value="F:signal peptidase activity"/>
    <property type="evidence" value="ECO:0007669"/>
    <property type="project" value="UniProtKB-EC"/>
</dbReference>
<reference evidence="9" key="1">
    <citation type="journal article" date="2019" name="Int. J. Syst. Evol. Microbiol.">
        <title>The Global Catalogue of Microorganisms (GCM) 10K type strain sequencing project: providing services to taxonomists for standard genome sequencing and annotation.</title>
        <authorList>
            <consortium name="The Broad Institute Genomics Platform"/>
            <consortium name="The Broad Institute Genome Sequencing Center for Infectious Disease"/>
            <person name="Wu L."/>
            <person name="Ma J."/>
        </authorList>
    </citation>
    <scope>NUCLEOTIDE SEQUENCE [LARGE SCALE GENOMIC DNA]</scope>
    <source>
        <strain evidence="9">KCTC 52438</strain>
    </source>
</reference>
<feature type="transmembrane region" description="Helical" evidence="6">
    <location>
        <begin position="90"/>
        <end position="109"/>
    </location>
</feature>
<comment type="caution">
    <text evidence="8">The sequence shown here is derived from an EMBL/GenBank/DDBJ whole genome shotgun (WGS) entry which is preliminary data.</text>
</comment>
<evidence type="ECO:0000256" key="3">
    <source>
        <dbReference type="ARBA" id="ARBA00013208"/>
    </source>
</evidence>
<dbReference type="PROSITE" id="PS00760">
    <property type="entry name" value="SPASE_I_2"/>
    <property type="match status" value="1"/>
</dbReference>
<proteinExistence type="inferred from homology"/>
<dbReference type="CDD" id="cd06530">
    <property type="entry name" value="S26_SPase_I"/>
    <property type="match status" value="1"/>
</dbReference>
<dbReference type="InterPro" id="IPR019533">
    <property type="entry name" value="Peptidase_S26"/>
</dbReference>
<feature type="transmembrane region" description="Helical" evidence="6">
    <location>
        <begin position="61"/>
        <end position="78"/>
    </location>
</feature>
<keyword evidence="6" id="KW-1133">Transmembrane helix</keyword>
<feature type="domain" description="Peptidase S26" evidence="7">
    <location>
        <begin position="93"/>
        <end position="284"/>
    </location>
</feature>
<comment type="similarity">
    <text evidence="2 6">Belongs to the peptidase S26 family.</text>
</comment>
<feature type="transmembrane region" description="Helical" evidence="6">
    <location>
        <begin position="39"/>
        <end position="55"/>
    </location>
</feature>
<dbReference type="Gene3D" id="2.10.109.10">
    <property type="entry name" value="Umud Fragment, subunit A"/>
    <property type="match status" value="1"/>
</dbReference>